<accession>A0A6I2F6P5</accession>
<keyword evidence="1" id="KW-0808">Transferase</keyword>
<feature type="transmembrane region" description="Helical" evidence="5">
    <location>
        <begin position="52"/>
        <end position="75"/>
    </location>
</feature>
<evidence type="ECO:0000256" key="1">
    <source>
        <dbReference type="ARBA" id="ARBA00022679"/>
    </source>
</evidence>
<dbReference type="Pfam" id="PF07730">
    <property type="entry name" value="HisKA_3"/>
    <property type="match status" value="1"/>
</dbReference>
<feature type="compositionally biased region" description="Low complexity" evidence="4">
    <location>
        <begin position="398"/>
        <end position="415"/>
    </location>
</feature>
<feature type="region of interest" description="Disordered" evidence="4">
    <location>
        <begin position="1"/>
        <end position="26"/>
    </location>
</feature>
<comment type="caution">
    <text evidence="8">The sequence shown here is derived from an EMBL/GenBank/DDBJ whole genome shotgun (WGS) entry which is preliminary data.</text>
</comment>
<dbReference type="GO" id="GO:0016020">
    <property type="term" value="C:membrane"/>
    <property type="evidence" value="ECO:0007669"/>
    <property type="project" value="InterPro"/>
</dbReference>
<dbReference type="SUPFAM" id="SSF55874">
    <property type="entry name" value="ATPase domain of HSP90 chaperone/DNA topoisomerase II/histidine kinase"/>
    <property type="match status" value="1"/>
</dbReference>
<evidence type="ECO:0000256" key="2">
    <source>
        <dbReference type="ARBA" id="ARBA00022777"/>
    </source>
</evidence>
<dbReference type="PANTHER" id="PTHR24421">
    <property type="entry name" value="NITRATE/NITRITE SENSOR PROTEIN NARX-RELATED"/>
    <property type="match status" value="1"/>
</dbReference>
<dbReference type="AlphaFoldDB" id="A0A6I2F6P5"/>
<dbReference type="InterPro" id="IPR050482">
    <property type="entry name" value="Sensor_HK_TwoCompSys"/>
</dbReference>
<evidence type="ECO:0000313" key="9">
    <source>
        <dbReference type="Proteomes" id="UP000431080"/>
    </source>
</evidence>
<feature type="transmembrane region" description="Helical" evidence="5">
    <location>
        <begin position="198"/>
        <end position="220"/>
    </location>
</feature>
<dbReference type="Gene3D" id="1.20.5.1930">
    <property type="match status" value="1"/>
</dbReference>
<feature type="compositionally biased region" description="Polar residues" evidence="4">
    <location>
        <begin position="15"/>
        <end position="25"/>
    </location>
</feature>
<keyword evidence="5" id="KW-0812">Transmembrane</keyword>
<feature type="transmembrane region" description="Helical" evidence="5">
    <location>
        <begin position="117"/>
        <end position="137"/>
    </location>
</feature>
<dbReference type="InterPro" id="IPR011712">
    <property type="entry name" value="Sig_transdc_His_kin_sub3_dim/P"/>
</dbReference>
<evidence type="ECO:0000313" key="8">
    <source>
        <dbReference type="EMBL" id="MRG59991.1"/>
    </source>
</evidence>
<name>A0A6I2F6P5_9MICO</name>
<protein>
    <submittedName>
        <fullName evidence="8">Histidine kinase</fullName>
    </submittedName>
</protein>
<gene>
    <name evidence="8" type="ORF">GE115_08935</name>
</gene>
<evidence type="ECO:0000259" key="7">
    <source>
        <dbReference type="Pfam" id="PF07730"/>
    </source>
</evidence>
<dbReference type="InterPro" id="IPR036890">
    <property type="entry name" value="HATPase_C_sf"/>
</dbReference>
<feature type="transmembrane region" description="Helical" evidence="5">
    <location>
        <begin position="87"/>
        <end position="105"/>
    </location>
</feature>
<evidence type="ECO:0000256" key="3">
    <source>
        <dbReference type="ARBA" id="ARBA00023012"/>
    </source>
</evidence>
<evidence type="ECO:0000259" key="6">
    <source>
        <dbReference type="Pfam" id="PF02518"/>
    </source>
</evidence>
<evidence type="ECO:0000256" key="4">
    <source>
        <dbReference type="SAM" id="MobiDB-lite"/>
    </source>
</evidence>
<dbReference type="Pfam" id="PF02518">
    <property type="entry name" value="HATPase_c"/>
    <property type="match status" value="1"/>
</dbReference>
<dbReference type="CDD" id="cd16917">
    <property type="entry name" value="HATPase_UhpB-NarQ-NarX-like"/>
    <property type="match status" value="1"/>
</dbReference>
<feature type="transmembrane region" description="Helical" evidence="5">
    <location>
        <begin position="167"/>
        <end position="186"/>
    </location>
</feature>
<feature type="domain" description="Signal transduction histidine kinase subgroup 3 dimerisation and phosphoacceptor" evidence="7">
    <location>
        <begin position="241"/>
        <end position="307"/>
    </location>
</feature>
<dbReference type="Gene3D" id="3.30.565.10">
    <property type="entry name" value="Histidine kinase-like ATPase, C-terminal domain"/>
    <property type="match status" value="1"/>
</dbReference>
<dbReference type="GO" id="GO:0000155">
    <property type="term" value="F:phosphorelay sensor kinase activity"/>
    <property type="evidence" value="ECO:0007669"/>
    <property type="project" value="InterPro"/>
</dbReference>
<organism evidence="8 9">
    <name type="scientific">Agromyces agglutinans</name>
    <dbReference type="NCBI Taxonomy" id="2662258"/>
    <lineage>
        <taxon>Bacteria</taxon>
        <taxon>Bacillati</taxon>
        <taxon>Actinomycetota</taxon>
        <taxon>Actinomycetes</taxon>
        <taxon>Micrococcales</taxon>
        <taxon>Microbacteriaceae</taxon>
        <taxon>Agromyces</taxon>
    </lineage>
</organism>
<reference evidence="8 9" key="1">
    <citation type="submission" date="2019-10" db="EMBL/GenBank/DDBJ databases">
        <authorList>
            <person name="Nie G."/>
            <person name="Ming H."/>
            <person name="Yi B."/>
        </authorList>
    </citation>
    <scope>NUCLEOTIDE SEQUENCE [LARGE SCALE GENOMIC DNA]</scope>
    <source>
        <strain evidence="8 9">CFH 90414</strain>
    </source>
</reference>
<sequence length="456" mass="48084">MSPSFECGPARGSAAESSVRGSFRTSDGDKCHCSTLGGMPVEPSSRSVQSTWLYTLSGIVFFIGFFAVFVTLLLLEGYSVEPRPMTLAVIVLQLVAGAVQVRYCWFLRAGRAGGLPAPFWTLALIAPAAAVWVLGLFVPGGGFLAGAALWAAGSLVACLVPRRTGWLVLGASALLFLAHPMIAARVTGEPFAFAADIGAWPTLIYGALLPVMLLTSIWWWQIVVELDRHRRAAAELAVTQERLRFASDLHDIQGHHLQVISLKSELAERLLAIDPDAARDHIHEVRLIAKQALEETRSLVAGYRKVALDDELENAREVLTAAGAQCDLRLGELRLGDSPADASARSVLASVVREATTNILRHSEATRVSITLSADGGWQRLEIANDGVADAPDRGRDAAAGSGADGAAGSSPAAGSGLAGLRERLAAVGGSLETTTDAPGRFLLRASVPIAAEVTA</sequence>
<evidence type="ECO:0000256" key="5">
    <source>
        <dbReference type="SAM" id="Phobius"/>
    </source>
</evidence>
<feature type="transmembrane region" description="Helical" evidence="5">
    <location>
        <begin position="143"/>
        <end position="160"/>
    </location>
</feature>
<dbReference type="InterPro" id="IPR003594">
    <property type="entry name" value="HATPase_dom"/>
</dbReference>
<feature type="domain" description="Histidine kinase/HSP90-like ATPase" evidence="6">
    <location>
        <begin position="348"/>
        <end position="440"/>
    </location>
</feature>
<dbReference type="Proteomes" id="UP000431080">
    <property type="component" value="Unassembled WGS sequence"/>
</dbReference>
<keyword evidence="3" id="KW-0902">Two-component regulatory system</keyword>
<feature type="region of interest" description="Disordered" evidence="4">
    <location>
        <begin position="388"/>
        <end position="415"/>
    </location>
</feature>
<dbReference type="EMBL" id="WJIF01000004">
    <property type="protein sequence ID" value="MRG59991.1"/>
    <property type="molecule type" value="Genomic_DNA"/>
</dbReference>
<keyword evidence="5" id="KW-1133">Transmembrane helix</keyword>
<dbReference type="GO" id="GO:0046983">
    <property type="term" value="F:protein dimerization activity"/>
    <property type="evidence" value="ECO:0007669"/>
    <property type="project" value="InterPro"/>
</dbReference>
<dbReference type="PANTHER" id="PTHR24421:SF63">
    <property type="entry name" value="SENSOR HISTIDINE KINASE DESK"/>
    <property type="match status" value="1"/>
</dbReference>
<keyword evidence="5" id="KW-0472">Membrane</keyword>
<keyword evidence="2 8" id="KW-0418">Kinase</keyword>
<proteinExistence type="predicted"/>
<keyword evidence="9" id="KW-1185">Reference proteome</keyword>